<evidence type="ECO:0000313" key="3">
    <source>
        <dbReference type="Proteomes" id="UP000006671"/>
    </source>
</evidence>
<dbReference type="Gene3D" id="3.40.50.720">
    <property type="entry name" value="NAD(P)-binding Rossmann-like Domain"/>
    <property type="match status" value="1"/>
</dbReference>
<dbReference type="eggNOG" id="KOG1198">
    <property type="taxonomic scope" value="Eukaryota"/>
</dbReference>
<dbReference type="Proteomes" id="UP000006671">
    <property type="component" value="Unassembled WGS sequence"/>
</dbReference>
<feature type="non-terminal residue" evidence="2">
    <location>
        <position position="182"/>
    </location>
</feature>
<organism evidence="3">
    <name type="scientific">Naegleria gruberi</name>
    <name type="common">Amoeba</name>
    <dbReference type="NCBI Taxonomy" id="5762"/>
    <lineage>
        <taxon>Eukaryota</taxon>
        <taxon>Discoba</taxon>
        <taxon>Heterolobosea</taxon>
        <taxon>Tetramitia</taxon>
        <taxon>Eutetramitia</taxon>
        <taxon>Vahlkampfiidae</taxon>
        <taxon>Naegleria</taxon>
    </lineage>
</organism>
<dbReference type="RefSeq" id="XP_002677846.1">
    <property type="nucleotide sequence ID" value="XM_002677800.1"/>
</dbReference>
<dbReference type="SUPFAM" id="SSF50129">
    <property type="entry name" value="GroES-like"/>
    <property type="match status" value="1"/>
</dbReference>
<feature type="non-terminal residue" evidence="2">
    <location>
        <position position="1"/>
    </location>
</feature>
<dbReference type="Pfam" id="PF08240">
    <property type="entry name" value="ADH_N"/>
    <property type="match status" value="1"/>
</dbReference>
<proteinExistence type="predicted"/>
<accession>D2VD92</accession>
<dbReference type="Gene3D" id="3.90.180.10">
    <property type="entry name" value="Medium-chain alcohol dehydrogenases, catalytic domain"/>
    <property type="match status" value="1"/>
</dbReference>
<dbReference type="SUPFAM" id="SSF51735">
    <property type="entry name" value="NAD(P)-binding Rossmann-fold domains"/>
    <property type="match status" value="1"/>
</dbReference>
<evidence type="ECO:0000313" key="2">
    <source>
        <dbReference type="EMBL" id="EFC45102.1"/>
    </source>
</evidence>
<sequence length="182" mass="19921">PKPTISKANQVLVKLCAASVNPVDYKVRKGGMRAIMTLQFPLILGKDGSGIVEQVGEEVSRFKVGDKVAGFLPFRKTGTYAEYAIFEEDEIVKYSNELSHQQAAAFPLAGCTIMEMLRKHSEVFKKPLKILIVGASGGTGLAACIICKQFLSRYFNTTIYAVCSERNSKLVSDMGADVIIDY</sequence>
<dbReference type="PANTHER" id="PTHR11695:SF294">
    <property type="entry name" value="RETICULON-4-INTERACTING PROTEIN 1, MITOCHONDRIAL"/>
    <property type="match status" value="1"/>
</dbReference>
<gene>
    <name evidence="2" type="ORF">NAEGRDRAFT_2959</name>
</gene>
<name>D2VD92_NAEGR</name>
<dbReference type="VEuPathDB" id="AmoebaDB:NAEGRDRAFT_2959"/>
<evidence type="ECO:0000259" key="1">
    <source>
        <dbReference type="Pfam" id="PF08240"/>
    </source>
</evidence>
<keyword evidence="3" id="KW-1185">Reference proteome</keyword>
<dbReference type="AlphaFoldDB" id="D2VD92"/>
<dbReference type="EMBL" id="GG738864">
    <property type="protein sequence ID" value="EFC45102.1"/>
    <property type="molecule type" value="Genomic_DNA"/>
</dbReference>
<dbReference type="OMA" id="HAICKAS"/>
<dbReference type="STRING" id="5762.D2VD92"/>
<feature type="domain" description="Alcohol dehydrogenase-like N-terminal" evidence="1">
    <location>
        <begin position="8"/>
        <end position="94"/>
    </location>
</feature>
<dbReference type="PANTHER" id="PTHR11695">
    <property type="entry name" value="ALCOHOL DEHYDROGENASE RELATED"/>
    <property type="match status" value="1"/>
</dbReference>
<dbReference type="InParanoid" id="D2VD92"/>
<reference evidence="2 3" key="1">
    <citation type="journal article" date="2010" name="Cell">
        <title>The genome of Naegleria gruberi illuminates early eukaryotic versatility.</title>
        <authorList>
            <person name="Fritz-Laylin L.K."/>
            <person name="Prochnik S.E."/>
            <person name="Ginger M.L."/>
            <person name="Dacks J.B."/>
            <person name="Carpenter M.L."/>
            <person name="Field M.C."/>
            <person name="Kuo A."/>
            <person name="Paredez A."/>
            <person name="Chapman J."/>
            <person name="Pham J."/>
            <person name="Shu S."/>
            <person name="Neupane R."/>
            <person name="Cipriano M."/>
            <person name="Mancuso J."/>
            <person name="Tu H."/>
            <person name="Salamov A."/>
            <person name="Lindquist E."/>
            <person name="Shapiro H."/>
            <person name="Lucas S."/>
            <person name="Grigoriev I.V."/>
            <person name="Cande W.Z."/>
            <person name="Fulton C."/>
            <person name="Rokhsar D.S."/>
            <person name="Dawson S.C."/>
        </authorList>
    </citation>
    <scope>NUCLEOTIDE SEQUENCE [LARGE SCALE GENOMIC DNA]</scope>
    <source>
        <strain evidence="2 3">NEG-M</strain>
    </source>
</reference>
<dbReference type="OrthoDB" id="48317at2759"/>
<dbReference type="InterPro" id="IPR050700">
    <property type="entry name" value="YIM1/Zinc_Alcohol_DH_Fams"/>
</dbReference>
<dbReference type="CDD" id="cd08267">
    <property type="entry name" value="MDR1"/>
    <property type="match status" value="1"/>
</dbReference>
<dbReference type="InterPro" id="IPR013154">
    <property type="entry name" value="ADH-like_N"/>
</dbReference>
<dbReference type="KEGG" id="ngr:NAEGRDRAFT_2959"/>
<protein>
    <submittedName>
        <fullName evidence="2">Predicted protein</fullName>
    </submittedName>
</protein>
<dbReference type="InterPro" id="IPR011032">
    <property type="entry name" value="GroES-like_sf"/>
</dbReference>
<dbReference type="GeneID" id="8857053"/>
<dbReference type="FunCoup" id="D2VD92">
    <property type="interactions" value="5"/>
</dbReference>
<dbReference type="InterPro" id="IPR036291">
    <property type="entry name" value="NAD(P)-bd_dom_sf"/>
</dbReference>